<gene>
    <name evidence="1" type="ORF">KC19_8G038300</name>
</gene>
<evidence type="ECO:0000313" key="2">
    <source>
        <dbReference type="Proteomes" id="UP000822688"/>
    </source>
</evidence>
<protein>
    <submittedName>
        <fullName evidence="1">Uncharacterized protein</fullName>
    </submittedName>
</protein>
<evidence type="ECO:0000313" key="1">
    <source>
        <dbReference type="EMBL" id="KAG0563527.1"/>
    </source>
</evidence>
<organism evidence="1 2">
    <name type="scientific">Ceratodon purpureus</name>
    <name type="common">Fire moss</name>
    <name type="synonym">Dicranum purpureum</name>
    <dbReference type="NCBI Taxonomy" id="3225"/>
    <lineage>
        <taxon>Eukaryota</taxon>
        <taxon>Viridiplantae</taxon>
        <taxon>Streptophyta</taxon>
        <taxon>Embryophyta</taxon>
        <taxon>Bryophyta</taxon>
        <taxon>Bryophytina</taxon>
        <taxon>Bryopsida</taxon>
        <taxon>Dicranidae</taxon>
        <taxon>Pseudoditrichales</taxon>
        <taxon>Ditrichaceae</taxon>
        <taxon>Ceratodon</taxon>
    </lineage>
</organism>
<dbReference type="Proteomes" id="UP000822688">
    <property type="component" value="Chromosome 8"/>
</dbReference>
<dbReference type="EMBL" id="CM026429">
    <property type="protein sequence ID" value="KAG0563527.1"/>
    <property type="molecule type" value="Genomic_DNA"/>
</dbReference>
<dbReference type="AlphaFoldDB" id="A0A8T0GY89"/>
<reference evidence="1" key="1">
    <citation type="submission" date="2020-06" db="EMBL/GenBank/DDBJ databases">
        <title>WGS assembly of Ceratodon purpureus strain R40.</title>
        <authorList>
            <person name="Carey S.B."/>
            <person name="Jenkins J."/>
            <person name="Shu S."/>
            <person name="Lovell J.T."/>
            <person name="Sreedasyam A."/>
            <person name="Maumus F."/>
            <person name="Tiley G.P."/>
            <person name="Fernandez-Pozo N."/>
            <person name="Barry K."/>
            <person name="Chen C."/>
            <person name="Wang M."/>
            <person name="Lipzen A."/>
            <person name="Daum C."/>
            <person name="Saski C.A."/>
            <person name="Payton A.C."/>
            <person name="Mcbreen J.C."/>
            <person name="Conrad R.E."/>
            <person name="Kollar L.M."/>
            <person name="Olsson S."/>
            <person name="Huttunen S."/>
            <person name="Landis J.B."/>
            <person name="Wickett N.J."/>
            <person name="Johnson M.G."/>
            <person name="Rensing S.A."/>
            <person name="Grimwood J."/>
            <person name="Schmutz J."/>
            <person name="Mcdaniel S.F."/>
        </authorList>
    </citation>
    <scope>NUCLEOTIDE SEQUENCE</scope>
    <source>
        <strain evidence="1">R40</strain>
    </source>
</reference>
<sequence>MNTEFPARHLKTPSIYRALLRAPEFSSAINSILNLLEAVAKDDHLEAFAGGLGGDSRLSYCMWCELPARSKPRPT</sequence>
<accession>A0A8T0GY89</accession>
<keyword evidence="2" id="KW-1185">Reference proteome</keyword>
<comment type="caution">
    <text evidence="1">The sequence shown here is derived from an EMBL/GenBank/DDBJ whole genome shotgun (WGS) entry which is preliminary data.</text>
</comment>
<proteinExistence type="predicted"/>
<name>A0A8T0GY89_CERPU</name>